<feature type="domain" description="CFAP65-like ninth Ig-like" evidence="3">
    <location>
        <begin position="949"/>
        <end position="1116"/>
    </location>
</feature>
<dbReference type="Gene3D" id="2.60.40.10">
    <property type="entry name" value="Immunoglobulins"/>
    <property type="match status" value="9"/>
</dbReference>
<dbReference type="Pfam" id="PF24507">
    <property type="entry name" value="Ig_CFAP65_4th"/>
    <property type="match status" value="1"/>
</dbReference>
<reference evidence="4 5" key="1">
    <citation type="submission" date="2021-04" db="EMBL/GenBank/DDBJ databases">
        <authorList>
            <person name="Bliznina A."/>
        </authorList>
    </citation>
    <scope>NUCLEOTIDE SEQUENCE [LARGE SCALE GENOMIC DNA]</scope>
</reference>
<dbReference type="EMBL" id="OU015567">
    <property type="protein sequence ID" value="CAG5112032.1"/>
    <property type="molecule type" value="Genomic_DNA"/>
</dbReference>
<feature type="domain" description="CFAP65 tenth Ig-like" evidence="1">
    <location>
        <begin position="1120"/>
        <end position="1238"/>
    </location>
</feature>
<dbReference type="InterPro" id="IPR058536">
    <property type="entry name" value="Ig_CFAP65_4th"/>
</dbReference>
<gene>
    <name evidence="4" type="ORF">OKIOD_LOCUS15056</name>
</gene>
<dbReference type="PANTHER" id="PTHR46127">
    <property type="entry name" value="CILIA- AND FLAGELLA-ASSOCIATED PROTEIN 65"/>
    <property type="match status" value="1"/>
</dbReference>
<keyword evidence="5" id="KW-1185">Reference proteome</keyword>
<protein>
    <submittedName>
        <fullName evidence="4">Oidioi.mRNA.OKI2018_I69.chr2.g6291.t1.cds</fullName>
    </submittedName>
</protein>
<evidence type="ECO:0000259" key="3">
    <source>
        <dbReference type="Pfam" id="PF24816"/>
    </source>
</evidence>
<dbReference type="PANTHER" id="PTHR46127:SF1">
    <property type="entry name" value="CILIA- AND FLAGELLA-ASSOCIATED PROTEIN 65"/>
    <property type="match status" value="1"/>
</dbReference>
<dbReference type="InterPro" id="IPR013783">
    <property type="entry name" value="Ig-like_fold"/>
</dbReference>
<dbReference type="Pfam" id="PF24291">
    <property type="entry name" value="Ig_CFAP65"/>
    <property type="match status" value="1"/>
</dbReference>
<dbReference type="InterPro" id="IPR056344">
    <property type="entry name" value="Ig_CFAP65-like_9th"/>
</dbReference>
<dbReference type="InterPro" id="IPR052614">
    <property type="entry name" value="CFAP65"/>
</dbReference>
<feature type="domain" description="CFAP65 fourth Ig-like" evidence="2">
    <location>
        <begin position="347"/>
        <end position="439"/>
    </location>
</feature>
<evidence type="ECO:0000313" key="5">
    <source>
        <dbReference type="Proteomes" id="UP001158576"/>
    </source>
</evidence>
<accession>A0ABN7T4T7</accession>
<dbReference type="Pfam" id="PF24816">
    <property type="entry name" value="Ig_CFAP65__9th"/>
    <property type="match status" value="1"/>
</dbReference>
<evidence type="ECO:0000259" key="2">
    <source>
        <dbReference type="Pfam" id="PF24507"/>
    </source>
</evidence>
<dbReference type="Proteomes" id="UP001158576">
    <property type="component" value="Chromosome 2"/>
</dbReference>
<name>A0ABN7T4T7_OIKDI</name>
<sequence>MVTVKPPHQRRKRNNLGRELDGPVEVIWSGDWKPAQKYVKNVTLHNKSLTLLKIKFTPPTSRNFSSPYGAEKFEMAPGSSKELPIVFRPSELVPYSDFVRIETKDGSYEIRLEARLQVPRFQFPDTLKFTPTPVKEHRSEKFLAHNRSSVETPFRWEVFPENFHIHPAEGIVKPRDTQEFIITFRSDYAAEYKGVGECFFGPELEYSRKMNILATSMWPKLHVGTGEKKSKIAKVDFGNINFGDEVERKVKIYNSSDVVARVSVLDADKRDGDVIPSPFKCLAKSLAIAPHKHAILPIKFKPHCSSNVNFRRVLQVACAEFPEMCSLTVECTGCSLPAKLEFSESIIDFGRVRTGEKPNVSIRMDNTSGNVAKFQFMCDSTNSVWSFEPCHGILKKGEHKYINVTFEPLEPAPYNRKVPIFIEGAPPQFIQLSGSAYTDLIKPAHVSIEQLQLRFSADAEKIPLAKRQAMLESGDLIQDKDAIRLKDEPYPVASDNVCATFFEDDTESVPAISLSTYAIDFGSCLADGSINSHPIQVTNHTKDDIIAQWYNSETTCFSVYPNKMNLRPGKSAMFTARFVQNKGKQSLYGAEMELSAFFKDMMDYTEVKTNLVSPSWCATVNLTANTFAPQSEAFPSSVEIPEDIIMNPSFTSYPTYRTICMNNSSTLPALYSFSGDNCQIYPKVGKVRSEIEFQLVMVRTVTQAPASIAKATAKLNGDARYDQSLTVRTPGGAPVLDYEKDIYIQPTMLSGTSCTMFRIQSNTRLPINYQWVFPGNEIKIRPEMGVIEPLGTQEFEVSFSPTKVIQYLLKPELKFWANRKDVHASHVRVISEGLQAAIEPSSKFVDFGSLKVNCRAEKKVKLLNQSNCAVRVALSTKMTLNGEECSSSHMIIEDNNKVVTELYLEPRCSQNLYLILNCPKDGRYTFDIEYSIGTEKGLLVHVTADVCYPLLGITHVSCSDLIPKQLLYKWISVAEMDSRLRSTPLAQDLEDADYTKLEAIDVNLGSSTINADPFSARFELVNPGTTDVKFKFLFPADLRLELESWADANELSDSQTHILQVEDNRLFQVKPRSATLAPNERCVVRLNYAHHLVGTHHLPVILSIFGGRQLPLRLSGTTLSKKDIQIHLPLGENALKEVELNDIHPPIQDVELYNGSNQKINYAIDIAPLETTKAENWDWPIFQIITPKGSIEPHSTGIVKVRFAPLEAKEYSVTLKMDLGRGLTQELCIKGSGVDPRNSAKNLLDLEAQTSFLTNGRNIESRSALCRMNIDRLRLGEVPLDAPIRRLVFITNQSDAPVFFNWAGLTESTSVVPCKGKIEGSAQKTVVIEFKAPSAGGSAVHNVDLHCEITSESDQITYLANLHAWNMEKKRQEEEFTITDRHLRPKQVKLIDSAEESPSRPVTPYKTLPPISPRVIETRRRGMYSRGRPARKEHVWYKPLPPKPDLLPLNVSARTFELSQFWKGRMITEKVAASNDEITLLKTITGNVLRTLVDDEAVQEQLFLTGDEKIPYYSQFENAIWPPKRSSLMTNLLSTLEEEAKEDKIFCLLQLLKTRSTEEATPEEAKMLENVMSKLISSVMVSASVGDCVLTAEPRKIMVKPE</sequence>
<proteinExistence type="predicted"/>
<evidence type="ECO:0000313" key="4">
    <source>
        <dbReference type="EMBL" id="CAG5112032.1"/>
    </source>
</evidence>
<organism evidence="4 5">
    <name type="scientific">Oikopleura dioica</name>
    <name type="common">Tunicate</name>
    <dbReference type="NCBI Taxonomy" id="34765"/>
    <lineage>
        <taxon>Eukaryota</taxon>
        <taxon>Metazoa</taxon>
        <taxon>Chordata</taxon>
        <taxon>Tunicata</taxon>
        <taxon>Appendicularia</taxon>
        <taxon>Copelata</taxon>
        <taxon>Oikopleuridae</taxon>
        <taxon>Oikopleura</taxon>
    </lineage>
</organism>
<evidence type="ECO:0000259" key="1">
    <source>
        <dbReference type="Pfam" id="PF24291"/>
    </source>
</evidence>
<dbReference type="InterPro" id="IPR056305">
    <property type="entry name" value="Ig_CFAP65_10th"/>
</dbReference>